<protein>
    <recommendedName>
        <fullName evidence="2">T6SS Phospholipase effector Tle1-like catalytic domain-containing protein</fullName>
    </recommendedName>
</protein>
<dbReference type="Gene3D" id="3.40.50.1820">
    <property type="entry name" value="alpha/beta hydrolase"/>
    <property type="match status" value="1"/>
</dbReference>
<dbReference type="GeneID" id="28252450"/>
<proteinExistence type="predicted"/>
<geneLocation type="plasmid" evidence="3 4">
    <name>unnamed1</name>
</geneLocation>
<dbReference type="PANTHER" id="PTHR33840:SF1">
    <property type="entry name" value="TLE1 PHOSPHOLIPASE DOMAIN-CONTAINING PROTEIN"/>
    <property type="match status" value="1"/>
</dbReference>
<dbReference type="InterPro" id="IPR029058">
    <property type="entry name" value="AB_hydrolase_fold"/>
</dbReference>
<sequence length="361" mass="40824">MFLKRLSKSVLGLFGRPRLLSAQSSETAQRGPQCHVIILDGTMSTLEPGRETHAGTAYRLCKEMGPRVSVYYEAGVQWSAWNKTADVMIGRGINRKIRRAYGYLASRYRPGDKIYLLGYSRGAYAVRSLAGMLGAVGLVRTEFATVRHIRTAYRHYQMGSGTEIRAAFRDAYCHPEVEVEMVGAWDTVKALGFRLPLLWQWSEVRHAFHDHKLGSHVKAGYHALALNETRDVYTPVLWKTTPDYSGQLEQVWFRGAHGDVGGQLGDYDAARPLANIPLVWMLERAEMSGLPLPRDWRMRFPVDPDAPSVGTWSGWGKIFLMRSRRKVGQDPSEKIHPSVQVGDSPKKSGNWLNMFMRQTRL</sequence>
<name>A0A1B1A9T7_9RHOB</name>
<dbReference type="OrthoDB" id="4378831at2"/>
<dbReference type="RefSeq" id="WP_009178488.1">
    <property type="nucleotide sequence ID" value="NZ_CP015231.1"/>
</dbReference>
<dbReference type="PANTHER" id="PTHR33840">
    <property type="match status" value="1"/>
</dbReference>
<evidence type="ECO:0000313" key="3">
    <source>
        <dbReference type="EMBL" id="ANP43316.1"/>
    </source>
</evidence>
<evidence type="ECO:0000256" key="1">
    <source>
        <dbReference type="SAM" id="MobiDB-lite"/>
    </source>
</evidence>
<feature type="domain" description="T6SS Phospholipase effector Tle1-like catalytic" evidence="2">
    <location>
        <begin position="36"/>
        <end position="283"/>
    </location>
</feature>
<gene>
    <name evidence="3" type="ORF">K529_021405</name>
</gene>
<evidence type="ECO:0000313" key="4">
    <source>
        <dbReference type="Proteomes" id="UP000013243"/>
    </source>
</evidence>
<dbReference type="Proteomes" id="UP000013243">
    <property type="component" value="Plasmid unnamed1"/>
</dbReference>
<accession>A0A1B1A9T7</accession>
<organism evidence="3 4">
    <name type="scientific">Tritonibacter mobilis F1926</name>
    <dbReference type="NCBI Taxonomy" id="1265309"/>
    <lineage>
        <taxon>Bacteria</taxon>
        <taxon>Pseudomonadati</taxon>
        <taxon>Pseudomonadota</taxon>
        <taxon>Alphaproteobacteria</taxon>
        <taxon>Rhodobacterales</taxon>
        <taxon>Paracoccaceae</taxon>
        <taxon>Tritonibacter</taxon>
    </lineage>
</organism>
<feature type="region of interest" description="Disordered" evidence="1">
    <location>
        <begin position="329"/>
        <end position="352"/>
    </location>
</feature>
<dbReference type="Pfam" id="PF09994">
    <property type="entry name" value="T6SS_Tle1-like_cat"/>
    <property type="match status" value="1"/>
</dbReference>
<dbReference type="SUPFAM" id="SSF53474">
    <property type="entry name" value="alpha/beta-Hydrolases"/>
    <property type="match status" value="1"/>
</dbReference>
<dbReference type="KEGG" id="rmb:K529_021405"/>
<dbReference type="AlphaFoldDB" id="A0A1B1A9T7"/>
<dbReference type="EMBL" id="CP015231">
    <property type="protein sequence ID" value="ANP43316.1"/>
    <property type="molecule type" value="Genomic_DNA"/>
</dbReference>
<keyword evidence="3" id="KW-0614">Plasmid</keyword>
<dbReference type="InterPro" id="IPR018712">
    <property type="entry name" value="Tle1-like_cat"/>
</dbReference>
<evidence type="ECO:0000259" key="2">
    <source>
        <dbReference type="Pfam" id="PF09994"/>
    </source>
</evidence>
<reference evidence="3 4" key="1">
    <citation type="journal article" date="2016" name="ISME J.">
        <title>Global occurrence and heterogeneity of the Roseobacter-clade species Ruegeria mobilis.</title>
        <authorList>
            <person name="Sonnenschein E."/>
            <person name="Gram L."/>
        </authorList>
    </citation>
    <scope>NUCLEOTIDE SEQUENCE [LARGE SCALE GENOMIC DNA]</scope>
    <source>
        <strain evidence="3 4">F1926</strain>
        <plasmid evidence="3 4">unnamed1</plasmid>
    </source>
</reference>